<dbReference type="Proteomes" id="UP000193778">
    <property type="component" value="Unassembled WGS sequence"/>
</dbReference>
<keyword evidence="1 7" id="KW-1003">Cell membrane</keyword>
<dbReference type="Gene3D" id="3.30.160.60">
    <property type="entry name" value="Classic Zinc Finger"/>
    <property type="match status" value="1"/>
</dbReference>
<sequence>MWRALASNALTVLVVGLFMVGGLILWGQSRYKDAGPLETAICLQVIGGSNMGDVSRELEDQGAISSAMIFRMAADYTDKAAQLKAGSFLVREGASMEHIIDEITSSGASTCGSEIEYRIGVTRIQTRVRELDPATLDFVEIASFDAAEDEAPATYTEKREDADTRYRVSVAEGVTSWQVAEALKGIDALTGEVSAIPTEGMLAPDSYDLTAGDDRNAVLQKMQDRQQLRINAVWESRQDGLPINSPEEMLILASIIEKETGVPQERGQVASVFVNRLEQGMKLQTDPTVIYGVTKGQGTLGRGLRRSELRRATPWNTYVIDGLPPTPIANPGLASLEAAVAPEQTDYVFFVADGTGGHAFAETLQEHNRNVAKWREIEAERQSSGN</sequence>
<dbReference type="InterPro" id="IPR003770">
    <property type="entry name" value="MLTG-like"/>
</dbReference>
<organism evidence="8 9">
    <name type="scientific">Ruegeria meonggei</name>
    <dbReference type="NCBI Taxonomy" id="1446476"/>
    <lineage>
        <taxon>Bacteria</taxon>
        <taxon>Pseudomonadati</taxon>
        <taxon>Pseudomonadota</taxon>
        <taxon>Alphaproteobacteria</taxon>
        <taxon>Rhodobacterales</taxon>
        <taxon>Roseobacteraceae</taxon>
        <taxon>Ruegeria</taxon>
    </lineage>
</organism>
<keyword evidence="7" id="KW-0997">Cell inner membrane</keyword>
<dbReference type="RefSeq" id="WP_085820877.1">
    <property type="nucleotide sequence ID" value="NZ_FWFP01000001.1"/>
</dbReference>
<feature type="site" description="Important for catalytic activity" evidence="7">
    <location>
        <position position="259"/>
    </location>
</feature>
<dbReference type="PANTHER" id="PTHR30518">
    <property type="entry name" value="ENDOLYTIC MUREIN TRANSGLYCOSYLASE"/>
    <property type="match status" value="1"/>
</dbReference>
<evidence type="ECO:0000256" key="3">
    <source>
        <dbReference type="ARBA" id="ARBA00022989"/>
    </source>
</evidence>
<dbReference type="PANTHER" id="PTHR30518:SF2">
    <property type="entry name" value="ENDOLYTIC MUREIN TRANSGLYCOSYLASE"/>
    <property type="match status" value="1"/>
</dbReference>
<comment type="similarity">
    <text evidence="7">Belongs to the transglycosylase MltG family.</text>
</comment>
<reference evidence="9" key="1">
    <citation type="submission" date="2017-03" db="EMBL/GenBank/DDBJ databases">
        <authorList>
            <person name="Rodrigo-Torres L."/>
            <person name="Arahal R.D."/>
            <person name="Lucena T."/>
        </authorList>
    </citation>
    <scope>NUCLEOTIDE SEQUENCE [LARGE SCALE GENOMIC DNA]</scope>
    <source>
        <strain evidence="9">CECT 8411</strain>
    </source>
</reference>
<evidence type="ECO:0000256" key="4">
    <source>
        <dbReference type="ARBA" id="ARBA00023136"/>
    </source>
</evidence>
<protein>
    <recommendedName>
        <fullName evidence="7">Endolytic murein transglycosylase</fullName>
        <ecNumber evidence="7">4.2.2.29</ecNumber>
    </recommendedName>
    <alternativeName>
        <fullName evidence="7">Peptidoglycan lytic transglycosylase</fullName>
    </alternativeName>
    <alternativeName>
        <fullName evidence="7">Peptidoglycan polymerization terminase</fullName>
    </alternativeName>
</protein>
<feature type="transmembrane region" description="Helical" evidence="7">
    <location>
        <begin position="6"/>
        <end position="26"/>
    </location>
</feature>
<dbReference type="GO" id="GO:0005886">
    <property type="term" value="C:plasma membrane"/>
    <property type="evidence" value="ECO:0007669"/>
    <property type="project" value="UniProtKB-SubCell"/>
</dbReference>
<keyword evidence="3 7" id="KW-1133">Transmembrane helix</keyword>
<dbReference type="HAMAP" id="MF_02065">
    <property type="entry name" value="MltG"/>
    <property type="match status" value="1"/>
</dbReference>
<dbReference type="NCBIfam" id="TIGR00247">
    <property type="entry name" value="endolytic transglycosylase MltG"/>
    <property type="match status" value="1"/>
</dbReference>
<keyword evidence="2 7" id="KW-0812">Transmembrane</keyword>
<dbReference type="Pfam" id="PF02618">
    <property type="entry name" value="YceG"/>
    <property type="match status" value="1"/>
</dbReference>
<dbReference type="GO" id="GO:0009252">
    <property type="term" value="P:peptidoglycan biosynthetic process"/>
    <property type="evidence" value="ECO:0007669"/>
    <property type="project" value="UniProtKB-UniRule"/>
</dbReference>
<keyword evidence="5 7" id="KW-0456">Lyase</keyword>
<comment type="subcellular location">
    <subcellularLocation>
        <location evidence="7">Cell inner membrane</location>
        <topology evidence="7">Single-pass membrane protein</topology>
    </subcellularLocation>
</comment>
<keyword evidence="9" id="KW-1185">Reference proteome</keyword>
<dbReference type="EC" id="4.2.2.29" evidence="7"/>
<accession>A0A1X6Y8R7</accession>
<gene>
    <name evidence="7" type="primary">mltG</name>
    <name evidence="8" type="ORF">RUM8411_00322</name>
</gene>
<evidence type="ECO:0000256" key="7">
    <source>
        <dbReference type="HAMAP-Rule" id="MF_02065"/>
    </source>
</evidence>
<evidence type="ECO:0000256" key="1">
    <source>
        <dbReference type="ARBA" id="ARBA00022475"/>
    </source>
</evidence>
<name>A0A1X6Y8R7_9RHOB</name>
<dbReference type="Gene3D" id="3.30.1490.480">
    <property type="entry name" value="Endolytic murein transglycosylase"/>
    <property type="match status" value="1"/>
</dbReference>
<dbReference type="GO" id="GO:0008932">
    <property type="term" value="F:lytic endotransglycosylase activity"/>
    <property type="evidence" value="ECO:0007669"/>
    <property type="project" value="UniProtKB-UniRule"/>
</dbReference>
<evidence type="ECO:0000313" key="8">
    <source>
        <dbReference type="EMBL" id="SLN13633.1"/>
    </source>
</evidence>
<dbReference type="GO" id="GO:0071555">
    <property type="term" value="P:cell wall organization"/>
    <property type="evidence" value="ECO:0007669"/>
    <property type="project" value="UniProtKB-KW"/>
</dbReference>
<keyword evidence="6 7" id="KW-0961">Cell wall biogenesis/degradation</keyword>
<proteinExistence type="inferred from homology"/>
<evidence type="ECO:0000256" key="2">
    <source>
        <dbReference type="ARBA" id="ARBA00022692"/>
    </source>
</evidence>
<keyword evidence="4 7" id="KW-0472">Membrane</keyword>
<comment type="function">
    <text evidence="7">Functions as a peptidoglycan terminase that cleaves nascent peptidoglycan strands endolytically to terminate their elongation.</text>
</comment>
<comment type="catalytic activity">
    <reaction evidence="7">
        <text>a peptidoglycan chain = a peptidoglycan chain with N-acetyl-1,6-anhydromuramyl-[peptide] at the reducing end + a peptidoglycan chain with N-acetylglucosamine at the non-reducing end.</text>
        <dbReference type="EC" id="4.2.2.29"/>
    </reaction>
</comment>
<evidence type="ECO:0000256" key="6">
    <source>
        <dbReference type="ARBA" id="ARBA00023316"/>
    </source>
</evidence>
<dbReference type="CDD" id="cd08010">
    <property type="entry name" value="MltG_like"/>
    <property type="match status" value="1"/>
</dbReference>
<dbReference type="OrthoDB" id="9814591at2"/>
<evidence type="ECO:0000313" key="9">
    <source>
        <dbReference type="Proteomes" id="UP000193778"/>
    </source>
</evidence>
<dbReference type="EMBL" id="FWFP01000001">
    <property type="protein sequence ID" value="SLN13633.1"/>
    <property type="molecule type" value="Genomic_DNA"/>
</dbReference>
<dbReference type="AlphaFoldDB" id="A0A1X6Y8R7"/>
<evidence type="ECO:0000256" key="5">
    <source>
        <dbReference type="ARBA" id="ARBA00023239"/>
    </source>
</evidence>